<evidence type="ECO:0000256" key="2">
    <source>
        <dbReference type="ARBA" id="ARBA00022692"/>
    </source>
</evidence>
<feature type="transmembrane region" description="Helical" evidence="5">
    <location>
        <begin position="230"/>
        <end position="259"/>
    </location>
</feature>
<evidence type="ECO:0000313" key="8">
    <source>
        <dbReference type="EMBL" id="TCM67736.1"/>
    </source>
</evidence>
<feature type="transmembrane region" description="Helical" evidence="5">
    <location>
        <begin position="426"/>
        <end position="451"/>
    </location>
</feature>
<comment type="similarity">
    <text evidence="6">Belongs to the binding-protein-dependent transport system permease family. CysTW subfamily.</text>
</comment>
<dbReference type="Proteomes" id="UP000294963">
    <property type="component" value="Unassembled WGS sequence"/>
</dbReference>
<reference evidence="8 9" key="1">
    <citation type="submission" date="2019-03" db="EMBL/GenBank/DDBJ databases">
        <title>Genomic analyses of the natural microbiome of Caenorhabditis elegans.</title>
        <authorList>
            <person name="Samuel B."/>
        </authorList>
    </citation>
    <scope>NUCLEOTIDE SEQUENCE [LARGE SCALE GENOMIC DNA]</scope>
    <source>
        <strain evidence="8 9">JUb89</strain>
    </source>
</reference>
<evidence type="ECO:0000256" key="6">
    <source>
        <dbReference type="RuleBase" id="RU363054"/>
    </source>
</evidence>
<name>A0A4R1XUS6_ACICA</name>
<feature type="transmembrane region" description="Helical" evidence="5">
    <location>
        <begin position="359"/>
        <end position="380"/>
    </location>
</feature>
<evidence type="ECO:0000256" key="5">
    <source>
        <dbReference type="RuleBase" id="RU363032"/>
    </source>
</evidence>
<dbReference type="GO" id="GO:0006817">
    <property type="term" value="P:phosphate ion transport"/>
    <property type="evidence" value="ECO:0007669"/>
    <property type="project" value="UniProtKB-KW"/>
</dbReference>
<feature type="transmembrane region" description="Helical" evidence="5">
    <location>
        <begin position="271"/>
        <end position="294"/>
    </location>
</feature>
<dbReference type="GO" id="GO:0005315">
    <property type="term" value="F:phosphate transmembrane transporter activity"/>
    <property type="evidence" value="ECO:0007669"/>
    <property type="project" value="InterPro"/>
</dbReference>
<organism evidence="8 9">
    <name type="scientific">Acinetobacter calcoaceticus</name>
    <dbReference type="NCBI Taxonomy" id="471"/>
    <lineage>
        <taxon>Bacteria</taxon>
        <taxon>Pseudomonadati</taxon>
        <taxon>Pseudomonadota</taxon>
        <taxon>Gammaproteobacteria</taxon>
        <taxon>Moraxellales</taxon>
        <taxon>Moraxellaceae</taxon>
        <taxon>Acinetobacter</taxon>
        <taxon>Acinetobacter calcoaceticus/baumannii complex</taxon>
    </lineage>
</organism>
<dbReference type="CDD" id="cd06261">
    <property type="entry name" value="TM_PBP2"/>
    <property type="match status" value="1"/>
</dbReference>
<dbReference type="OrthoDB" id="9785113at2"/>
<evidence type="ECO:0000259" key="7">
    <source>
        <dbReference type="PROSITE" id="PS50928"/>
    </source>
</evidence>
<dbReference type="InterPro" id="IPR022182">
    <property type="entry name" value="PstC_N"/>
</dbReference>
<dbReference type="PANTHER" id="PTHR42727">
    <property type="entry name" value="PHOSPHATE TRANSPORT SYSTEM PERMEASE PROTEIN"/>
    <property type="match status" value="1"/>
</dbReference>
<dbReference type="EMBL" id="SLVJ01000007">
    <property type="protein sequence ID" value="TCM67736.1"/>
    <property type="molecule type" value="Genomic_DNA"/>
</dbReference>
<keyword evidence="4 5" id="KW-0472">Membrane</keyword>
<accession>A0A4R1XUS6</accession>
<evidence type="ECO:0000256" key="1">
    <source>
        <dbReference type="ARBA" id="ARBA00004651"/>
    </source>
</evidence>
<evidence type="ECO:0000256" key="3">
    <source>
        <dbReference type="ARBA" id="ARBA00022989"/>
    </source>
</evidence>
<keyword evidence="6" id="KW-1003">Cell membrane</keyword>
<comment type="subcellular location">
    <subcellularLocation>
        <location evidence="6">Cell inner membrane</location>
        <topology evidence="6">Multi-pass membrane protein</topology>
    </subcellularLocation>
    <subcellularLocation>
        <location evidence="1 5">Cell membrane</location>
        <topology evidence="1 5">Multi-pass membrane protein</topology>
    </subcellularLocation>
</comment>
<dbReference type="InterPro" id="IPR011864">
    <property type="entry name" value="Phosphate_PstC"/>
</dbReference>
<dbReference type="PANTHER" id="PTHR42727:SF1">
    <property type="entry name" value="PHOSPHATE TRANSPORT SYSTEM PERMEASE"/>
    <property type="match status" value="1"/>
</dbReference>
<dbReference type="GO" id="GO:0005886">
    <property type="term" value="C:plasma membrane"/>
    <property type="evidence" value="ECO:0007669"/>
    <property type="project" value="UniProtKB-SubCell"/>
</dbReference>
<dbReference type="Gene3D" id="1.10.3720.10">
    <property type="entry name" value="MetI-like"/>
    <property type="match status" value="1"/>
</dbReference>
<dbReference type="PROSITE" id="PS50928">
    <property type="entry name" value="ABC_TM1"/>
    <property type="match status" value="1"/>
</dbReference>
<dbReference type="Pfam" id="PF12501">
    <property type="entry name" value="DUF3708"/>
    <property type="match status" value="1"/>
</dbReference>
<dbReference type="InterPro" id="IPR035906">
    <property type="entry name" value="MetI-like_sf"/>
</dbReference>
<comment type="function">
    <text evidence="6">Part of the binding-protein-dependent transport system for phosphate; probably responsible for the translocation of the substrate across the membrane.</text>
</comment>
<dbReference type="Pfam" id="PF00528">
    <property type="entry name" value="BPD_transp_1"/>
    <property type="match status" value="1"/>
</dbReference>
<feature type="transmembrane region" description="Helical" evidence="5">
    <location>
        <begin position="42"/>
        <end position="63"/>
    </location>
</feature>
<keyword evidence="6" id="KW-0997">Cell inner membrane</keyword>
<evidence type="ECO:0000313" key="9">
    <source>
        <dbReference type="Proteomes" id="UP000294963"/>
    </source>
</evidence>
<evidence type="ECO:0000256" key="4">
    <source>
        <dbReference type="ARBA" id="ARBA00023136"/>
    </source>
</evidence>
<feature type="transmembrane region" description="Helical" evidence="5">
    <location>
        <begin position="306"/>
        <end position="326"/>
    </location>
</feature>
<keyword evidence="6" id="KW-0592">Phosphate transport</keyword>
<dbReference type="NCBIfam" id="TIGR02138">
    <property type="entry name" value="phosphate_pstC"/>
    <property type="match status" value="1"/>
</dbReference>
<keyword evidence="5" id="KW-0813">Transport</keyword>
<feature type="domain" description="ABC transmembrane type-1" evidence="7">
    <location>
        <begin position="231"/>
        <end position="447"/>
    </location>
</feature>
<feature type="transmembrane region" description="Helical" evidence="5">
    <location>
        <begin position="131"/>
        <end position="149"/>
    </location>
</feature>
<dbReference type="SUPFAM" id="SSF161098">
    <property type="entry name" value="MetI-like"/>
    <property type="match status" value="1"/>
</dbReference>
<keyword evidence="9" id="KW-1185">Reference proteome</keyword>
<dbReference type="AlphaFoldDB" id="A0A4R1XUS6"/>
<comment type="caution">
    <text evidence="8">The sequence shown here is derived from an EMBL/GenBank/DDBJ whole genome shotgun (WGS) entry which is preliminary data.</text>
</comment>
<keyword evidence="3 5" id="KW-1133">Transmembrane helix</keyword>
<sequence length="459" mass="48881">MNLLLIGVLLALVAIAYQIGLRKSRSIAGKENNSATLHSRPGYYGALVALWCGIPAFLILIVWNLVEPNILKHLVLSNIPASVAASLDQAGIQVMVERVKAIASGFGVSDQAQAYEIAAASELKKFQNIGSFAKIAVVVCAALLGLIWAKRKIGQQYRARNQVEKAINVALALCSGVAILTTIGIVMSMFSEAMRFFNFVSPLDFFFGTEWNPGFSTSGNAEGSYGLLPLLWGTLMVSIIALLVAVPVGLMIAIYLAEYASPRLRAWAKPIIEILAGIPTIVYGVFALMVIGPFFKLIGDTIGLNINATSALTAGFVMGIMIIPFVSSLSDDIITQVPRSLRDGSLGLGATKSETIRRVVMPAALPGIIGAFLLAASRAIGETMIVVLAAGNSPLLHVNPLEAVSTVTITIVNQLTGDTDFASPQALVAFALGLTLFVITLGLNIVALYIVRKYREQYE</sequence>
<dbReference type="InterPro" id="IPR000515">
    <property type="entry name" value="MetI-like"/>
</dbReference>
<proteinExistence type="inferred from homology"/>
<gene>
    <name evidence="8" type="ORF">EC844_10730</name>
</gene>
<feature type="transmembrane region" description="Helical" evidence="5">
    <location>
        <begin position="169"/>
        <end position="190"/>
    </location>
</feature>
<protein>
    <recommendedName>
        <fullName evidence="6">Phosphate transport system permease protein</fullName>
    </recommendedName>
</protein>
<keyword evidence="2 5" id="KW-0812">Transmembrane</keyword>